<feature type="signal peptide" evidence="1">
    <location>
        <begin position="1"/>
        <end position="26"/>
    </location>
</feature>
<name>A0AAX2J3F5_KINKI</name>
<evidence type="ECO:0000313" key="2">
    <source>
        <dbReference type="EMBL" id="SQH24822.1"/>
    </source>
</evidence>
<sequence length="161" mass="17569">MFNQMRNWVRSIMLVAASVLLLSACGSPEKSDLIAIAKVMADTGYTPQMNQVYQQRLQGVKNEEEAKVIVNEMLAIFEKVPAGLNALSLKTDEGKAIRNDLAQGMQQVLEGTRAAMTLSPQDQAGVLAAQKKIMAGQQQLMQGQNKFMVAAGREGLETDKK</sequence>
<dbReference type="GeneID" id="93262317"/>
<proteinExistence type="predicted"/>
<gene>
    <name evidence="2" type="ORF">NCTC10529_01016</name>
</gene>
<dbReference type="AlphaFoldDB" id="A0AAX2J3F5"/>
<protein>
    <recommendedName>
        <fullName evidence="4">Lipoprotein</fullName>
    </recommendedName>
</protein>
<dbReference type="PROSITE" id="PS51257">
    <property type="entry name" value="PROKAR_LIPOPROTEIN"/>
    <property type="match status" value="1"/>
</dbReference>
<evidence type="ECO:0000256" key="1">
    <source>
        <dbReference type="SAM" id="SignalP"/>
    </source>
</evidence>
<dbReference type="Proteomes" id="UP000248598">
    <property type="component" value="Chromosome 1"/>
</dbReference>
<feature type="chain" id="PRO_5043489060" description="Lipoprotein" evidence="1">
    <location>
        <begin position="27"/>
        <end position="161"/>
    </location>
</feature>
<dbReference type="EMBL" id="LS483426">
    <property type="protein sequence ID" value="SQH24822.1"/>
    <property type="molecule type" value="Genomic_DNA"/>
</dbReference>
<evidence type="ECO:0008006" key="4">
    <source>
        <dbReference type="Google" id="ProtNLM"/>
    </source>
</evidence>
<evidence type="ECO:0000313" key="3">
    <source>
        <dbReference type="Proteomes" id="UP000248598"/>
    </source>
</evidence>
<dbReference type="RefSeq" id="WP_003785606.1">
    <property type="nucleotide sequence ID" value="NZ_CP045141.1"/>
</dbReference>
<accession>A0AAX2J3F5</accession>
<organism evidence="2 3">
    <name type="scientific">Kingella kingae</name>
    <dbReference type="NCBI Taxonomy" id="504"/>
    <lineage>
        <taxon>Bacteria</taxon>
        <taxon>Pseudomonadati</taxon>
        <taxon>Pseudomonadota</taxon>
        <taxon>Betaproteobacteria</taxon>
        <taxon>Neisseriales</taxon>
        <taxon>Neisseriaceae</taxon>
        <taxon>Kingella</taxon>
    </lineage>
</organism>
<reference evidence="2 3" key="1">
    <citation type="submission" date="2018-06" db="EMBL/GenBank/DDBJ databases">
        <authorList>
            <consortium name="Pathogen Informatics"/>
            <person name="Doyle S."/>
        </authorList>
    </citation>
    <scope>NUCLEOTIDE SEQUENCE [LARGE SCALE GENOMIC DNA]</scope>
    <source>
        <strain evidence="2 3">NCTC10529</strain>
    </source>
</reference>
<keyword evidence="1" id="KW-0732">Signal</keyword>